<dbReference type="Proteomes" id="UP000239504">
    <property type="component" value="Unassembled WGS sequence"/>
</dbReference>
<dbReference type="AlphaFoldDB" id="A0A2S7K5A4"/>
<feature type="domain" description="DUF4158" evidence="1">
    <location>
        <begin position="2"/>
        <end position="83"/>
    </location>
</feature>
<reference evidence="2 3" key="1">
    <citation type="submission" date="2017-12" db="EMBL/GenBank/DDBJ databases">
        <authorList>
            <person name="Hurst M.R.H."/>
        </authorList>
    </citation>
    <scope>NUCLEOTIDE SEQUENCE [LARGE SCALE GENOMIC DNA]</scope>
    <source>
        <strain evidence="2 3">SY-3-19</strain>
    </source>
</reference>
<organism evidence="2 3">
    <name type="scientific">Hyphococcus luteus</name>
    <dbReference type="NCBI Taxonomy" id="2058213"/>
    <lineage>
        <taxon>Bacteria</taxon>
        <taxon>Pseudomonadati</taxon>
        <taxon>Pseudomonadota</taxon>
        <taxon>Alphaproteobacteria</taxon>
        <taxon>Parvularculales</taxon>
        <taxon>Parvularculaceae</taxon>
        <taxon>Hyphococcus</taxon>
    </lineage>
</organism>
<dbReference type="EMBL" id="PJCH01000005">
    <property type="protein sequence ID" value="PQA87694.1"/>
    <property type="molecule type" value="Genomic_DNA"/>
</dbReference>
<proteinExistence type="predicted"/>
<gene>
    <name evidence="2" type="ORF">CW354_04830</name>
</gene>
<dbReference type="RefSeq" id="WP_104828938.1">
    <property type="nucleotide sequence ID" value="NZ_PJCH01000005.1"/>
</dbReference>
<evidence type="ECO:0000313" key="2">
    <source>
        <dbReference type="EMBL" id="PQA87694.1"/>
    </source>
</evidence>
<dbReference type="Pfam" id="PF13700">
    <property type="entry name" value="DUF4158"/>
    <property type="match status" value="1"/>
</dbReference>
<name>A0A2S7K5A4_9PROT</name>
<evidence type="ECO:0000313" key="3">
    <source>
        <dbReference type="Proteomes" id="UP000239504"/>
    </source>
</evidence>
<dbReference type="OrthoDB" id="7281829at2"/>
<accession>A0A2S7K5A4</accession>
<dbReference type="InterPro" id="IPR025296">
    <property type="entry name" value="DUF4158"/>
</dbReference>
<comment type="caution">
    <text evidence="2">The sequence shown here is derived from an EMBL/GenBank/DDBJ whole genome shotgun (WGS) entry which is preliminary data.</text>
</comment>
<sequence length="84" mass="8782">MAHVAGQLGVCTEHYTQYAERKETMLEHHWQALGHLELRPFKATDIKTSVSAAAEAALSGEGGKTIVEAVSACLAIAGVAPPGP</sequence>
<evidence type="ECO:0000259" key="1">
    <source>
        <dbReference type="Pfam" id="PF13700"/>
    </source>
</evidence>
<keyword evidence="3" id="KW-1185">Reference proteome</keyword>
<protein>
    <recommendedName>
        <fullName evidence="1">DUF4158 domain-containing protein</fullName>
    </recommendedName>
</protein>